<dbReference type="InterPro" id="IPR002625">
    <property type="entry name" value="Smr_dom"/>
</dbReference>
<dbReference type="SUPFAM" id="SSF160443">
    <property type="entry name" value="SMR domain-like"/>
    <property type="match status" value="1"/>
</dbReference>
<evidence type="ECO:0000256" key="1">
    <source>
        <dbReference type="SAM" id="Phobius"/>
    </source>
</evidence>
<feature type="transmembrane region" description="Helical" evidence="1">
    <location>
        <begin position="115"/>
        <end position="133"/>
    </location>
</feature>
<feature type="domain" description="Smr" evidence="2">
    <location>
        <begin position="1"/>
        <end position="53"/>
    </location>
</feature>
<keyword evidence="1" id="KW-0812">Transmembrane</keyword>
<feature type="transmembrane region" description="Helical" evidence="1">
    <location>
        <begin position="83"/>
        <end position="103"/>
    </location>
</feature>
<name>A0A075GYM0_9EURY</name>
<evidence type="ECO:0000259" key="2">
    <source>
        <dbReference type="PROSITE" id="PS50828"/>
    </source>
</evidence>
<accession>A0A075GYM0</accession>
<dbReference type="AlphaFoldDB" id="A0A075GYM0"/>
<reference evidence="3" key="1">
    <citation type="journal article" date="2014" name="Genome Biol. Evol.">
        <title>Pangenome evidence for extensive interdomain horizontal transfer affecting lineage core and shell genes in uncultured planktonic thaumarchaeota and euryarchaeota.</title>
        <authorList>
            <person name="Deschamps P."/>
            <person name="Zivanovic Y."/>
            <person name="Moreira D."/>
            <person name="Rodriguez-Valera F."/>
            <person name="Lopez-Garcia P."/>
        </authorList>
    </citation>
    <scope>NUCLEOTIDE SEQUENCE</scope>
</reference>
<proteinExistence type="predicted"/>
<organism evidence="3">
    <name type="scientific">uncultured marine group II/III euryarchaeote KM3_33_F08</name>
    <dbReference type="NCBI Taxonomy" id="1456435"/>
    <lineage>
        <taxon>Archaea</taxon>
        <taxon>Methanobacteriati</taxon>
        <taxon>Methanobacteriota</taxon>
        <taxon>environmental samples</taxon>
    </lineage>
</organism>
<sequence>MDLHDMDLAGARRILDLVIINRPEVGRIRLITGRGNHSLGEPTIRPMVNERLNLVATALDWQMIVKAGSVTLRPMGKRPTPKIWFLRFIVFVVPITASMALSFEDLAGSGAREQGFYFGIIAGIILTGLLASYRQRAI</sequence>
<dbReference type="EMBL" id="KF900845">
    <property type="protein sequence ID" value="AIF08899.1"/>
    <property type="molecule type" value="Genomic_DNA"/>
</dbReference>
<dbReference type="InterPro" id="IPR036063">
    <property type="entry name" value="Smr_dom_sf"/>
</dbReference>
<keyword evidence="1" id="KW-0472">Membrane</keyword>
<dbReference type="PROSITE" id="PS50828">
    <property type="entry name" value="SMR"/>
    <property type="match status" value="1"/>
</dbReference>
<evidence type="ECO:0000313" key="3">
    <source>
        <dbReference type="EMBL" id="AIF08899.1"/>
    </source>
</evidence>
<protein>
    <recommendedName>
        <fullName evidence="2">Smr domain-containing protein</fullName>
    </recommendedName>
</protein>
<dbReference type="Gene3D" id="3.30.1370.110">
    <property type="match status" value="1"/>
</dbReference>
<keyword evidence="1" id="KW-1133">Transmembrane helix</keyword>